<protein>
    <recommendedName>
        <fullName evidence="1">FAD-binding PCMH-type domain-containing protein</fullName>
    </recommendedName>
</protein>
<gene>
    <name evidence="2" type="ORF">LSH36_1368g00080</name>
</gene>
<dbReference type="Pfam" id="PF03450">
    <property type="entry name" value="CO_deh_flav_C"/>
    <property type="match status" value="1"/>
</dbReference>
<feature type="domain" description="FAD-binding PCMH-type" evidence="1">
    <location>
        <begin position="1"/>
        <end position="176"/>
    </location>
</feature>
<feature type="non-terminal residue" evidence="2">
    <location>
        <position position="232"/>
    </location>
</feature>
<dbReference type="EMBL" id="JAODUP010001368">
    <property type="protein sequence ID" value="KAK2140397.1"/>
    <property type="molecule type" value="Genomic_DNA"/>
</dbReference>
<proteinExistence type="predicted"/>
<dbReference type="Pfam" id="PF00941">
    <property type="entry name" value="FAD_binding_5"/>
    <property type="match status" value="1"/>
</dbReference>
<dbReference type="InterPro" id="IPR016208">
    <property type="entry name" value="Ald_Oxase/xanthine_DH-like"/>
</dbReference>
<dbReference type="PANTHER" id="PTHR45444">
    <property type="entry name" value="XANTHINE DEHYDROGENASE"/>
    <property type="match status" value="1"/>
</dbReference>
<evidence type="ECO:0000259" key="1">
    <source>
        <dbReference type="PROSITE" id="PS51387"/>
    </source>
</evidence>
<evidence type="ECO:0000313" key="3">
    <source>
        <dbReference type="Proteomes" id="UP001208570"/>
    </source>
</evidence>
<dbReference type="PANTHER" id="PTHR45444:SF3">
    <property type="entry name" value="XANTHINE DEHYDROGENASE"/>
    <property type="match status" value="1"/>
</dbReference>
<dbReference type="AlphaFoldDB" id="A0AAD9ISY9"/>
<dbReference type="PROSITE" id="PS51387">
    <property type="entry name" value="FAD_PCMH"/>
    <property type="match status" value="1"/>
</dbReference>
<dbReference type="InterPro" id="IPR002346">
    <property type="entry name" value="Mopterin_DH_FAD-bd"/>
</dbReference>
<dbReference type="Gene3D" id="3.30.465.10">
    <property type="match status" value="1"/>
</dbReference>
<sequence length="232" mass="25859">YIGLIRHHKDKHYPVLLFVSHIDEMNGIVAMETGITFGAATTLTAIEDYIQNIIDQHVNDHKYNSLRTFIQVLHEFAALQLKNMVTIGGCIASAWSNSDVIPLFCALGGIVQLASSGPERIIIADDEVILSVTLRLLNKDQYTYSIKQSRCDFDTAIISMSALVTLDEERKTLKDLKVFLGNILPSVYFARNLSEKLTGKCCETSLTSDALSCLQDDFLVVERLSKEKLGLM</sequence>
<dbReference type="GO" id="GO:0016491">
    <property type="term" value="F:oxidoreductase activity"/>
    <property type="evidence" value="ECO:0007669"/>
    <property type="project" value="InterPro"/>
</dbReference>
<reference evidence="2" key="1">
    <citation type="journal article" date="2023" name="Mol. Biol. Evol.">
        <title>Third-Generation Sequencing Reveals the Adaptive Role of the Epigenome in Three Deep-Sea Polychaetes.</title>
        <authorList>
            <person name="Perez M."/>
            <person name="Aroh O."/>
            <person name="Sun Y."/>
            <person name="Lan Y."/>
            <person name="Juniper S.K."/>
            <person name="Young C.R."/>
            <person name="Angers B."/>
            <person name="Qian P.Y."/>
        </authorList>
    </citation>
    <scope>NUCLEOTIDE SEQUENCE</scope>
    <source>
        <strain evidence="2">P08H-3</strain>
    </source>
</reference>
<dbReference type="InterPro" id="IPR036683">
    <property type="entry name" value="CO_DH_flav_C_dom_sf"/>
</dbReference>
<comment type="caution">
    <text evidence="2">The sequence shown here is derived from an EMBL/GenBank/DDBJ whole genome shotgun (WGS) entry which is preliminary data.</text>
</comment>
<keyword evidence="3" id="KW-1185">Reference proteome</keyword>
<dbReference type="SUPFAM" id="SSF55447">
    <property type="entry name" value="CO dehydrogenase flavoprotein C-terminal domain-like"/>
    <property type="match status" value="1"/>
</dbReference>
<evidence type="ECO:0000313" key="2">
    <source>
        <dbReference type="EMBL" id="KAK2140397.1"/>
    </source>
</evidence>
<dbReference type="Gene3D" id="3.30.390.50">
    <property type="entry name" value="CO dehydrogenase flavoprotein, C-terminal domain"/>
    <property type="match status" value="1"/>
</dbReference>
<dbReference type="InterPro" id="IPR036318">
    <property type="entry name" value="FAD-bd_PCMH-like_sf"/>
</dbReference>
<dbReference type="InterPro" id="IPR016166">
    <property type="entry name" value="FAD-bd_PCMH"/>
</dbReference>
<organism evidence="2 3">
    <name type="scientific">Paralvinella palmiformis</name>
    <dbReference type="NCBI Taxonomy" id="53620"/>
    <lineage>
        <taxon>Eukaryota</taxon>
        <taxon>Metazoa</taxon>
        <taxon>Spiralia</taxon>
        <taxon>Lophotrochozoa</taxon>
        <taxon>Annelida</taxon>
        <taxon>Polychaeta</taxon>
        <taxon>Sedentaria</taxon>
        <taxon>Canalipalpata</taxon>
        <taxon>Terebellida</taxon>
        <taxon>Terebelliformia</taxon>
        <taxon>Alvinellidae</taxon>
        <taxon>Paralvinella</taxon>
    </lineage>
</organism>
<dbReference type="GO" id="GO:0005506">
    <property type="term" value="F:iron ion binding"/>
    <property type="evidence" value="ECO:0007669"/>
    <property type="project" value="InterPro"/>
</dbReference>
<dbReference type="InterPro" id="IPR005107">
    <property type="entry name" value="CO_DH_flav_C"/>
</dbReference>
<dbReference type="GO" id="GO:0071949">
    <property type="term" value="F:FAD binding"/>
    <property type="evidence" value="ECO:0007669"/>
    <property type="project" value="InterPro"/>
</dbReference>
<dbReference type="Proteomes" id="UP001208570">
    <property type="component" value="Unassembled WGS sequence"/>
</dbReference>
<dbReference type="SUPFAM" id="SSF56176">
    <property type="entry name" value="FAD-binding/transporter-associated domain-like"/>
    <property type="match status" value="1"/>
</dbReference>
<dbReference type="InterPro" id="IPR016169">
    <property type="entry name" value="FAD-bd_PCMH_sub2"/>
</dbReference>
<accession>A0AAD9ISY9</accession>
<name>A0AAD9ISY9_9ANNE</name>